<dbReference type="Proteomes" id="UP001163324">
    <property type="component" value="Chromosome 4"/>
</dbReference>
<evidence type="ECO:0000313" key="2">
    <source>
        <dbReference type="Proteomes" id="UP001163324"/>
    </source>
</evidence>
<name>A0ACC0V0N4_9HYPO</name>
<evidence type="ECO:0000313" key="1">
    <source>
        <dbReference type="EMBL" id="KAI9899963.1"/>
    </source>
</evidence>
<comment type="caution">
    <text evidence="1">The sequence shown here is derived from an EMBL/GenBank/DDBJ whole genome shotgun (WGS) entry which is preliminary data.</text>
</comment>
<accession>A0ACC0V0N4</accession>
<keyword evidence="2" id="KW-1185">Reference proteome</keyword>
<sequence length="452" mass="51800">MNDYDWYLYFWVTEPSLRNNSSINGLLRSPFTCRSLQVKMLLHPDSAACQAYQHLRELFCQYFRTQFYQYTRPQDQQALPLQTYIEIFLQVDQSLVLEADQYLRHKVHLELYERHGMGYFGAYHSHPIMHLQGVGTPSEASWFRNHLLPGSLGTTTYSSISNLASQPVSGPQGASSATTAGPPDQPIGTGTEEPELWKHGHSLDTRADPSDRAHYFQGISGQFNKALTYPPSPHLEVDDDEFEANQPHLPSSQTVTWANSLPIFTDELLEEGDKEARQGRNTAGHRSCYMCRQRFIGYHESLRHLDHAHLLFEVWTCTMGECAMYWTDTPEHRLLRPGVHGHVFPRQDYYKKHLTKKHGIIDATKRKEHAQRAKVVLCPPPIRLLCSVSGCEVKYEGEKVLLKYLKHVHEDHPAGLETNTWRNALIPYLLDTGRVISEPEGLRLATYRDTTS</sequence>
<dbReference type="EMBL" id="CM047943">
    <property type="protein sequence ID" value="KAI9899963.1"/>
    <property type="molecule type" value="Genomic_DNA"/>
</dbReference>
<gene>
    <name evidence="1" type="ORF">N3K66_004225</name>
</gene>
<organism evidence="1 2">
    <name type="scientific">Trichothecium roseum</name>
    <dbReference type="NCBI Taxonomy" id="47278"/>
    <lineage>
        <taxon>Eukaryota</taxon>
        <taxon>Fungi</taxon>
        <taxon>Dikarya</taxon>
        <taxon>Ascomycota</taxon>
        <taxon>Pezizomycotina</taxon>
        <taxon>Sordariomycetes</taxon>
        <taxon>Hypocreomycetidae</taxon>
        <taxon>Hypocreales</taxon>
        <taxon>Hypocreales incertae sedis</taxon>
        <taxon>Trichothecium</taxon>
    </lineage>
</organism>
<reference evidence="1" key="1">
    <citation type="submission" date="2022-10" db="EMBL/GenBank/DDBJ databases">
        <title>Complete Genome of Trichothecium roseum strain YXFP-22015, a Plant Pathogen Isolated from Citrus.</title>
        <authorList>
            <person name="Wang Y."/>
            <person name="Zhu L."/>
        </authorList>
    </citation>
    <scope>NUCLEOTIDE SEQUENCE</scope>
    <source>
        <strain evidence="1">YXFP-22015</strain>
    </source>
</reference>
<proteinExistence type="predicted"/>
<protein>
    <submittedName>
        <fullName evidence="1">Uncharacterized protein</fullName>
    </submittedName>
</protein>